<evidence type="ECO:0000256" key="9">
    <source>
        <dbReference type="ARBA" id="ARBA00023027"/>
    </source>
</evidence>
<comment type="caution">
    <text evidence="11">The sequence shown here is derived from an EMBL/GenBank/DDBJ whole genome shotgun (WGS) entry which is preliminary data.</text>
</comment>
<evidence type="ECO:0000256" key="5">
    <source>
        <dbReference type="ARBA" id="ARBA00022964"/>
    </source>
</evidence>
<proteinExistence type="inferred from homology"/>
<dbReference type="GO" id="GO:0016705">
    <property type="term" value="F:oxidoreductase activity, acting on paired donors, with incorporation or reduction of molecular oxygen"/>
    <property type="evidence" value="ECO:0007669"/>
    <property type="project" value="UniProtKB-ARBA"/>
</dbReference>
<protein>
    <submittedName>
        <fullName evidence="11">Aromatic ring-hydroxylating dioxygenase subunit alpha</fullName>
    </submittedName>
</protein>
<dbReference type="InterPro" id="IPR001663">
    <property type="entry name" value="Rng_hydr_dOase-A"/>
</dbReference>
<evidence type="ECO:0000256" key="3">
    <source>
        <dbReference type="ARBA" id="ARBA00022723"/>
    </source>
</evidence>
<dbReference type="PROSITE" id="PS00570">
    <property type="entry name" value="RING_HYDROXYL_ALPHA"/>
    <property type="match status" value="1"/>
</dbReference>
<dbReference type="InterPro" id="IPR036922">
    <property type="entry name" value="Rieske_2Fe-2S_sf"/>
</dbReference>
<keyword evidence="4" id="KW-0058">Aromatic hydrocarbons catabolism</keyword>
<dbReference type="EMBL" id="JACGZW010000004">
    <property type="protein sequence ID" value="MBB1153830.1"/>
    <property type="molecule type" value="Genomic_DNA"/>
</dbReference>
<evidence type="ECO:0000256" key="1">
    <source>
        <dbReference type="ARBA" id="ARBA00008751"/>
    </source>
</evidence>
<dbReference type="SUPFAM" id="SSF55961">
    <property type="entry name" value="Bet v1-like"/>
    <property type="match status" value="1"/>
</dbReference>
<gene>
    <name evidence="11" type="ORF">H4281_11865</name>
</gene>
<dbReference type="Pfam" id="PF00848">
    <property type="entry name" value="Ring_hydroxyl_A"/>
    <property type="match status" value="1"/>
</dbReference>
<keyword evidence="5 11" id="KW-0223">Dioxygenase</keyword>
<dbReference type="PRINTS" id="PR00090">
    <property type="entry name" value="RNGDIOXGNASE"/>
</dbReference>
<keyword evidence="8" id="KW-0411">Iron-sulfur</keyword>
<keyword evidence="9" id="KW-0520">NAD</keyword>
<dbReference type="Gene3D" id="3.90.380.10">
    <property type="entry name" value="Naphthalene 1,2-dioxygenase Alpha Subunit, Chain A, domain 1"/>
    <property type="match status" value="1"/>
</dbReference>
<dbReference type="InterPro" id="IPR015881">
    <property type="entry name" value="ARHD_Rieske_2Fe_2S"/>
</dbReference>
<dbReference type="InterPro" id="IPR043266">
    <property type="entry name" value="RHO_NdoB-like_C"/>
</dbReference>
<evidence type="ECO:0000256" key="2">
    <source>
        <dbReference type="ARBA" id="ARBA00022714"/>
    </source>
</evidence>
<dbReference type="PANTHER" id="PTHR43756">
    <property type="entry name" value="CHOLINE MONOOXYGENASE, CHLOROPLASTIC"/>
    <property type="match status" value="1"/>
</dbReference>
<reference evidence="11 12" key="1">
    <citation type="submission" date="2020-08" db="EMBL/GenBank/DDBJ databases">
        <title>Amycolatopsis sp. nov. DR6-1 isolated from Dendrobium heterocarpum.</title>
        <authorList>
            <person name="Tedsree N."/>
            <person name="Kuncharoen N."/>
            <person name="Likhitwitayawuid K."/>
            <person name="Tanasupawat S."/>
        </authorList>
    </citation>
    <scope>NUCLEOTIDE SEQUENCE [LARGE SCALE GENOMIC DNA]</scope>
    <source>
        <strain evidence="11 12">DR6-1</strain>
    </source>
</reference>
<dbReference type="InterPro" id="IPR017941">
    <property type="entry name" value="Rieske_2Fe-2S"/>
</dbReference>
<dbReference type="RefSeq" id="WP_182890947.1">
    <property type="nucleotide sequence ID" value="NZ_JACGZW010000004.1"/>
</dbReference>
<feature type="domain" description="Rieske" evidence="10">
    <location>
        <begin position="38"/>
        <end position="118"/>
    </location>
</feature>
<name>A0A7W3VVF0_9PSEU</name>
<keyword evidence="12" id="KW-1185">Reference proteome</keyword>
<dbReference type="PROSITE" id="PS51296">
    <property type="entry name" value="RIESKE"/>
    <property type="match status" value="1"/>
</dbReference>
<dbReference type="GO" id="GO:0051537">
    <property type="term" value="F:2 iron, 2 sulfur cluster binding"/>
    <property type="evidence" value="ECO:0007669"/>
    <property type="project" value="UniProtKB-KW"/>
</dbReference>
<evidence type="ECO:0000256" key="8">
    <source>
        <dbReference type="ARBA" id="ARBA00023014"/>
    </source>
</evidence>
<evidence type="ECO:0000256" key="7">
    <source>
        <dbReference type="ARBA" id="ARBA00023004"/>
    </source>
</evidence>
<dbReference type="CDD" id="cd08881">
    <property type="entry name" value="RHO_alpha_C_NDO-like"/>
    <property type="match status" value="1"/>
</dbReference>
<dbReference type="SUPFAM" id="SSF50022">
    <property type="entry name" value="ISP domain"/>
    <property type="match status" value="1"/>
</dbReference>
<dbReference type="InterPro" id="IPR015879">
    <property type="entry name" value="Ring_hydroxy_dOase_asu_C_dom"/>
</dbReference>
<dbReference type="GO" id="GO:0051213">
    <property type="term" value="F:dioxygenase activity"/>
    <property type="evidence" value="ECO:0007669"/>
    <property type="project" value="UniProtKB-KW"/>
</dbReference>
<dbReference type="PANTHER" id="PTHR43756:SF1">
    <property type="entry name" value="3-PHENYLPROPIONATE_CINNAMIC ACID DIOXYGENASE SUBUNIT ALPHA"/>
    <property type="match status" value="1"/>
</dbReference>
<comment type="similarity">
    <text evidence="1">Belongs to the bacterial ring-hydroxylating dioxygenase alpha subunit family.</text>
</comment>
<evidence type="ECO:0000259" key="10">
    <source>
        <dbReference type="PROSITE" id="PS51296"/>
    </source>
</evidence>
<evidence type="ECO:0000256" key="4">
    <source>
        <dbReference type="ARBA" id="ARBA00022797"/>
    </source>
</evidence>
<organism evidence="11 12">
    <name type="scientific">Amycolatopsis dendrobii</name>
    <dbReference type="NCBI Taxonomy" id="2760662"/>
    <lineage>
        <taxon>Bacteria</taxon>
        <taxon>Bacillati</taxon>
        <taxon>Actinomycetota</taxon>
        <taxon>Actinomycetes</taxon>
        <taxon>Pseudonocardiales</taxon>
        <taxon>Pseudonocardiaceae</taxon>
        <taxon>Amycolatopsis</taxon>
    </lineage>
</organism>
<dbReference type="AlphaFoldDB" id="A0A7W3VVF0"/>
<dbReference type="Gene3D" id="2.102.10.10">
    <property type="entry name" value="Rieske [2Fe-2S] iron-sulphur domain"/>
    <property type="match status" value="1"/>
</dbReference>
<evidence type="ECO:0000313" key="11">
    <source>
        <dbReference type="EMBL" id="MBB1153830.1"/>
    </source>
</evidence>
<dbReference type="GO" id="GO:0004497">
    <property type="term" value="F:monooxygenase activity"/>
    <property type="evidence" value="ECO:0007669"/>
    <property type="project" value="UniProtKB-ARBA"/>
</dbReference>
<evidence type="ECO:0000256" key="6">
    <source>
        <dbReference type="ARBA" id="ARBA00023002"/>
    </source>
</evidence>
<accession>A0A7W3VVF0</accession>
<keyword evidence="2" id="KW-0001">2Fe-2S</keyword>
<keyword evidence="7" id="KW-0408">Iron</keyword>
<dbReference type="Proteomes" id="UP000526734">
    <property type="component" value="Unassembled WGS sequence"/>
</dbReference>
<sequence length="419" mass="45948">MYADLIDFDTTGKVSADIFHSEETYRRELSTVFARSWLFLAHESQLRAPGDFVTALMGEDPVIVSRQRDGGIRAVLNVCRHRGMRVCRQDSGNTKRFTCSFHGWTYDTAGELVKVPRETEGYHDRLDKKGWSLTPVTRVESYRGMVFGTWDPDAPALIDYLETARPALDSFIDTLGSDIELAGPMKWRIRGNWKMPAEGLGTDGYHAETTHASALQAIGGMAEPSRIFQYSSAAGHAAAMTDLGVTQRMHEKAGVGPSPHGTNDTVTVAHATVFPNFSFIGYSGPLRVWQPRGPEEMEVWGWVAVPAGLDAETRRQKLRGVTVSFSSSGVFECDDSENWSEIAAVGRGFVARSTPLNYQMGMGFDDPAGTDLPGFDVRTGHLFNDIGARGFYTRWAELMDGPELALTPSAPPPGANGRG</sequence>
<dbReference type="GO" id="GO:0005506">
    <property type="term" value="F:iron ion binding"/>
    <property type="evidence" value="ECO:0007669"/>
    <property type="project" value="InterPro"/>
</dbReference>
<evidence type="ECO:0000313" key="12">
    <source>
        <dbReference type="Proteomes" id="UP000526734"/>
    </source>
</evidence>
<dbReference type="Pfam" id="PF00355">
    <property type="entry name" value="Rieske"/>
    <property type="match status" value="1"/>
</dbReference>
<keyword evidence="6" id="KW-0560">Oxidoreductase</keyword>
<keyword evidence="3" id="KW-0479">Metal-binding</keyword>